<comment type="caution">
    <text evidence="2">The sequence shown here is derived from an EMBL/GenBank/DDBJ whole genome shotgun (WGS) entry which is preliminary data.</text>
</comment>
<evidence type="ECO:0000313" key="2">
    <source>
        <dbReference type="EMBL" id="GAX60845.1"/>
    </source>
</evidence>
<dbReference type="AlphaFoldDB" id="A0A286TY76"/>
<accession>A0A286TY76</accession>
<dbReference type="Proteomes" id="UP000218542">
    <property type="component" value="Unassembled WGS sequence"/>
</dbReference>
<dbReference type="GO" id="GO:0032259">
    <property type="term" value="P:methylation"/>
    <property type="evidence" value="ECO:0007669"/>
    <property type="project" value="UniProtKB-KW"/>
</dbReference>
<dbReference type="SUPFAM" id="SSF53335">
    <property type="entry name" value="S-adenosyl-L-methionine-dependent methyltransferases"/>
    <property type="match status" value="1"/>
</dbReference>
<dbReference type="EMBL" id="BAOS01000014">
    <property type="protein sequence ID" value="GAX60845.1"/>
    <property type="molecule type" value="Genomic_DNA"/>
</dbReference>
<gene>
    <name evidence="2" type="ORF">SCALIN_C14_0111</name>
</gene>
<dbReference type="InterPro" id="IPR053173">
    <property type="entry name" value="SAM-binding_MTase"/>
</dbReference>
<keyword evidence="3" id="KW-1185">Reference proteome</keyword>
<dbReference type="GO" id="GO:0008168">
    <property type="term" value="F:methyltransferase activity"/>
    <property type="evidence" value="ECO:0007669"/>
    <property type="project" value="UniProtKB-KW"/>
</dbReference>
<keyword evidence="2" id="KW-0808">Transferase</keyword>
<dbReference type="Pfam" id="PF13847">
    <property type="entry name" value="Methyltransf_31"/>
    <property type="match status" value="1"/>
</dbReference>
<evidence type="ECO:0000259" key="1">
    <source>
        <dbReference type="Pfam" id="PF13847"/>
    </source>
</evidence>
<sequence>MEEHNKDIVASQYEKWVYPEPVKDLAEERAKGRADATSVRMVHLMYWPDGSYLKRYNKKLDILIAGCGANAAARFAYEHPRSTVTGIDLSTASLKHEEFLKEKHGLTNLTLHQMRIESVSELGQEFDFIESSGVLHHLPDPQAGLASLKSVLKPDGVMALMLYGLYGRAGTYMLQSLFHQLGFEQGDEDVQSVKQALQDLHPQHLAHHYIDNNSDMRFDAGIVDSFLHGMDRPYTVQDCLEFVEHGGMVFRGWINRYDYYPEGQIPESSPLFSRIQSLPEEDIWKVMELLHSQIRMHLFYVGKKEVLPESYIIDFDGPRFPDIIPHQRIHEFTAADPAADKPAMITRKPYPPVSLNESQTGIFHLFNGKNTVKEIVSNCGVRETEENLTLFIRNFLLSLWRMGHVYIQIPEV</sequence>
<reference evidence="3" key="1">
    <citation type="journal article" date="2017" name="Environ. Microbiol. Rep.">
        <title>Genetic Diversity of Marine Anaerobic Ammonium-Oxidizing Bacteria as Revealed by Genomic and Proteomic Analyses of 'Candidatus Scalindua japonica'.</title>
        <authorList>
            <person name="Oshiki M."/>
            <person name="Mizuto K."/>
            <person name="Kimura Z."/>
            <person name="Kindaichi T."/>
            <person name="Satoh H."/>
            <person name="Okabe S."/>
        </authorList>
    </citation>
    <scope>NUCLEOTIDE SEQUENCE [LARGE SCALE GENOMIC DNA]</scope>
    <source>
        <strain evidence="3">husup-a2</strain>
    </source>
</reference>
<dbReference type="CDD" id="cd02440">
    <property type="entry name" value="AdoMet_MTases"/>
    <property type="match status" value="1"/>
</dbReference>
<feature type="domain" description="Methyltransferase" evidence="1">
    <location>
        <begin position="58"/>
        <end position="160"/>
    </location>
</feature>
<dbReference type="InterPro" id="IPR029063">
    <property type="entry name" value="SAM-dependent_MTases_sf"/>
</dbReference>
<protein>
    <submittedName>
        <fullName evidence="2">SAM-dependent methyltransferase</fullName>
    </submittedName>
</protein>
<evidence type="ECO:0000313" key="3">
    <source>
        <dbReference type="Proteomes" id="UP000218542"/>
    </source>
</evidence>
<organism evidence="2 3">
    <name type="scientific">Candidatus Scalindua japonica</name>
    <dbReference type="NCBI Taxonomy" id="1284222"/>
    <lineage>
        <taxon>Bacteria</taxon>
        <taxon>Pseudomonadati</taxon>
        <taxon>Planctomycetota</taxon>
        <taxon>Candidatus Brocadiia</taxon>
        <taxon>Candidatus Brocadiales</taxon>
        <taxon>Candidatus Scalinduaceae</taxon>
        <taxon>Candidatus Scalindua</taxon>
    </lineage>
</organism>
<dbReference type="PANTHER" id="PTHR45128">
    <property type="entry name" value="METHYLTRANSFERASE TYPE 11"/>
    <property type="match status" value="1"/>
</dbReference>
<dbReference type="InterPro" id="IPR025714">
    <property type="entry name" value="Methyltranfer_dom"/>
</dbReference>
<dbReference type="PANTHER" id="PTHR45128:SF1">
    <property type="entry name" value="S-ADENOSYLMETHIONINE-DEPENDENT METHYLTRANSFERASE RV2258C"/>
    <property type="match status" value="1"/>
</dbReference>
<name>A0A286TY76_9BACT</name>
<dbReference type="RefSeq" id="WP_162532238.1">
    <property type="nucleotide sequence ID" value="NZ_BAOS01000014.1"/>
</dbReference>
<keyword evidence="2" id="KW-0489">Methyltransferase</keyword>
<dbReference type="Gene3D" id="3.40.50.150">
    <property type="entry name" value="Vaccinia Virus protein VP39"/>
    <property type="match status" value="1"/>
</dbReference>
<proteinExistence type="predicted"/>